<dbReference type="STRING" id="1121098.HMPREF1534_00292"/>
<name>U6RRB2_9BACT</name>
<gene>
    <name evidence="1" type="ORF">HMPREF1534_00292</name>
</gene>
<dbReference type="RefSeq" id="WP_005936119.1">
    <property type="nucleotide sequence ID" value="NZ_KB890364.1"/>
</dbReference>
<dbReference type="PATRIC" id="fig|1121098.3.peg.294"/>
<organism evidence="1 2">
    <name type="scientific">Phocaeicola massiliensis B84634 = Timone 84634 = DSM 17679 = JCM 13223</name>
    <dbReference type="NCBI Taxonomy" id="1121098"/>
    <lineage>
        <taxon>Bacteria</taxon>
        <taxon>Pseudomonadati</taxon>
        <taxon>Bacteroidota</taxon>
        <taxon>Bacteroidia</taxon>
        <taxon>Bacteroidales</taxon>
        <taxon>Bacteroidaceae</taxon>
        <taxon>Phocaeicola</taxon>
    </lineage>
</organism>
<protein>
    <recommendedName>
        <fullName evidence="3">Phage virion morphogenesis protein</fullName>
    </recommendedName>
</protein>
<dbReference type="OrthoDB" id="964176at2"/>
<sequence length="207" mass="23908">MTPEQLIRTLEQRVARLGDYLKRTAPRLVGDIAINHIREDFARGGLTHNGFRPWVKTRRQQSGGTSASSQYGPLLSKRNHLMHSIDKQTGEGRVTVYTDVPYAAIHNRGGTLHPKVTPKMRKFAWAMYYKETGITRKMKRGGKARKNRQLNESEEAKNWKRLALTRKTQLNIRIPRRQFMPDIPGPELVRKINTRLDADIEKIMNPK</sequence>
<dbReference type="GeneID" id="60063628"/>
<dbReference type="AlphaFoldDB" id="U6RRB2"/>
<dbReference type="eggNOG" id="COG5005">
    <property type="taxonomic scope" value="Bacteria"/>
</dbReference>
<accession>U6RRB2</accession>
<dbReference type="EMBL" id="AQHY01000004">
    <property type="protein sequence ID" value="EOA58326.1"/>
    <property type="molecule type" value="Genomic_DNA"/>
</dbReference>
<dbReference type="Proteomes" id="UP000017831">
    <property type="component" value="Unassembled WGS sequence"/>
</dbReference>
<evidence type="ECO:0000313" key="2">
    <source>
        <dbReference type="Proteomes" id="UP000017831"/>
    </source>
</evidence>
<keyword evidence="2" id="KW-1185">Reference proteome</keyword>
<dbReference type="HOGENOM" id="CLU_118096_0_0_10"/>
<evidence type="ECO:0008006" key="3">
    <source>
        <dbReference type="Google" id="ProtNLM"/>
    </source>
</evidence>
<comment type="caution">
    <text evidence="1">The sequence shown here is derived from an EMBL/GenBank/DDBJ whole genome shotgun (WGS) entry which is preliminary data.</text>
</comment>
<evidence type="ECO:0000313" key="1">
    <source>
        <dbReference type="EMBL" id="EOA58326.1"/>
    </source>
</evidence>
<proteinExistence type="predicted"/>
<reference evidence="1 2" key="1">
    <citation type="submission" date="2013-04" db="EMBL/GenBank/DDBJ databases">
        <title>The Genome Sequence of Bacteroides massiliensis DSM 17679.</title>
        <authorList>
            <consortium name="The Broad Institute Genomics Platform"/>
            <person name="Earl A."/>
            <person name="Ward D."/>
            <person name="Feldgarden M."/>
            <person name="Gevers D."/>
            <person name="Martens E."/>
            <person name="Fenner L."/>
            <person name="Roux V."/>
            <person name="Mallet M.N."/>
            <person name="Raoult D."/>
            <person name="Walker B."/>
            <person name="Young S."/>
            <person name="Zeng Q."/>
            <person name="Gargeya S."/>
            <person name="Fitzgerald M."/>
            <person name="Haas B."/>
            <person name="Abouelleil A."/>
            <person name="Allen A.W."/>
            <person name="Alvarado L."/>
            <person name="Arachchi H.M."/>
            <person name="Berlin A.M."/>
            <person name="Chapman S.B."/>
            <person name="Gainer-Dewar J."/>
            <person name="Goldberg J."/>
            <person name="Griggs A."/>
            <person name="Gujja S."/>
            <person name="Hansen M."/>
            <person name="Howarth C."/>
            <person name="Imamovic A."/>
            <person name="Ireland A."/>
            <person name="Larimer J."/>
            <person name="McCowan C."/>
            <person name="Murphy C."/>
            <person name="Pearson M."/>
            <person name="Poon T.W."/>
            <person name="Priest M."/>
            <person name="Roberts A."/>
            <person name="Saif S."/>
            <person name="Shea T."/>
            <person name="Sisk P."/>
            <person name="Sykes S."/>
            <person name="Wortman J."/>
            <person name="Nusbaum C."/>
            <person name="Birren B."/>
        </authorList>
    </citation>
    <scope>NUCLEOTIDE SEQUENCE [LARGE SCALE GENOMIC DNA]</scope>
    <source>
        <strain evidence="2">B84634 / Timone 84634 / DSM 17679 / JCM 13223</strain>
    </source>
</reference>